<gene>
    <name evidence="15" type="ORF">ACFSJD_19225</name>
</gene>
<dbReference type="Proteomes" id="UP001597114">
    <property type="component" value="Unassembled WGS sequence"/>
</dbReference>
<dbReference type="InterPro" id="IPR050428">
    <property type="entry name" value="TCS_sensor_his_kinase"/>
</dbReference>
<dbReference type="PRINTS" id="PR00344">
    <property type="entry name" value="BCTRLSENSOR"/>
</dbReference>
<dbReference type="EMBL" id="JBHUCO010000018">
    <property type="protein sequence ID" value="MFD1519634.1"/>
    <property type="molecule type" value="Genomic_DNA"/>
</dbReference>
<evidence type="ECO:0000256" key="11">
    <source>
        <dbReference type="SAM" id="MobiDB-lite"/>
    </source>
</evidence>
<dbReference type="Gene3D" id="3.30.565.10">
    <property type="entry name" value="Histidine kinase-like ATPase, C-terminal domain"/>
    <property type="match status" value="1"/>
</dbReference>
<dbReference type="Pfam" id="PF00512">
    <property type="entry name" value="HisKA"/>
    <property type="match status" value="1"/>
</dbReference>
<feature type="domain" description="Histidine kinase" evidence="13">
    <location>
        <begin position="250"/>
        <end position="459"/>
    </location>
</feature>
<protein>
    <recommendedName>
        <fullName evidence="3">histidine kinase</fullName>
        <ecNumber evidence="3">2.7.13.3</ecNumber>
    </recommendedName>
</protein>
<dbReference type="InterPro" id="IPR036097">
    <property type="entry name" value="HisK_dim/P_sf"/>
</dbReference>
<dbReference type="CDD" id="cd00075">
    <property type="entry name" value="HATPase"/>
    <property type="match status" value="1"/>
</dbReference>
<dbReference type="InterPro" id="IPR003594">
    <property type="entry name" value="HATPase_dom"/>
</dbReference>
<dbReference type="GO" id="GO:0016301">
    <property type="term" value="F:kinase activity"/>
    <property type="evidence" value="ECO:0007669"/>
    <property type="project" value="UniProtKB-KW"/>
</dbReference>
<dbReference type="EC" id="2.7.13.3" evidence="3"/>
<comment type="catalytic activity">
    <reaction evidence="1">
        <text>ATP + protein L-histidine = ADP + protein N-phospho-L-histidine.</text>
        <dbReference type="EC" id="2.7.13.3"/>
    </reaction>
</comment>
<keyword evidence="10 12" id="KW-0472">Membrane</keyword>
<sequence>MRARLLVIVLFLVGLLAVGLGVPLALTNAQANQLELFTDRLTDTIFYASLAERPITEADTSGLEADLRRYDSVYGVAVMVVDRNGRVVATSRQPPPVLDDAGRRRVELALANRRSESYPPLLPWDDRPLVLAEPVLVDAEVRGAAVTVSPTDALRAEEVRVWSVVAAAGLLALVLAVLVALPIVRWILRPVRRLDEGTGRVAAAVLAGADAEPVADGSGPPELRRLSVSFDRMAETVTQAYSAQRAFVADASHQLRNPLTALRLRLSNLEGRVDAAAVEDHIAALEEAERLSTLLDGLLALARAERTAPVVVVEVDPAVADRIEAWRPLAEHTGLRLLRCGEHGLSAAAPVGAIETVLDAVLDNAVKFSPPGGAITVRTGVTSSHVEIAVRDTGPGLEPDELERATDRFWRSPGQSNVEGSGLGLAIAARTVELAGGGLELELPAGGGLQVIARLRRVLPEEPGDPVDYVRWSSSCGRTAPRQGATAPAGCRWRRGDRW</sequence>
<evidence type="ECO:0000256" key="5">
    <source>
        <dbReference type="ARBA" id="ARBA00022679"/>
    </source>
</evidence>
<keyword evidence="4" id="KW-0597">Phosphoprotein</keyword>
<evidence type="ECO:0000256" key="6">
    <source>
        <dbReference type="ARBA" id="ARBA00022692"/>
    </source>
</evidence>
<dbReference type="InterPro" id="IPR003660">
    <property type="entry name" value="HAMP_dom"/>
</dbReference>
<dbReference type="PROSITE" id="PS50109">
    <property type="entry name" value="HIS_KIN"/>
    <property type="match status" value="1"/>
</dbReference>
<dbReference type="CDD" id="cd00082">
    <property type="entry name" value="HisKA"/>
    <property type="match status" value="1"/>
</dbReference>
<dbReference type="Pfam" id="PF02518">
    <property type="entry name" value="HATPase_c"/>
    <property type="match status" value="1"/>
</dbReference>
<dbReference type="Gene3D" id="6.10.340.10">
    <property type="match status" value="1"/>
</dbReference>
<keyword evidence="9" id="KW-0902">Two-component regulatory system</keyword>
<evidence type="ECO:0000256" key="9">
    <source>
        <dbReference type="ARBA" id="ARBA00023012"/>
    </source>
</evidence>
<evidence type="ECO:0000256" key="3">
    <source>
        <dbReference type="ARBA" id="ARBA00012438"/>
    </source>
</evidence>
<evidence type="ECO:0000313" key="15">
    <source>
        <dbReference type="EMBL" id="MFD1519634.1"/>
    </source>
</evidence>
<reference evidence="16" key="1">
    <citation type="journal article" date="2019" name="Int. J. Syst. Evol. Microbiol.">
        <title>The Global Catalogue of Microorganisms (GCM) 10K type strain sequencing project: providing services to taxonomists for standard genome sequencing and annotation.</title>
        <authorList>
            <consortium name="The Broad Institute Genomics Platform"/>
            <consortium name="The Broad Institute Genome Sequencing Center for Infectious Disease"/>
            <person name="Wu L."/>
            <person name="Ma J."/>
        </authorList>
    </citation>
    <scope>NUCLEOTIDE SEQUENCE [LARGE SCALE GENOMIC DNA]</scope>
    <source>
        <strain evidence="16">CCM 7043</strain>
    </source>
</reference>
<dbReference type="SUPFAM" id="SSF47384">
    <property type="entry name" value="Homodimeric domain of signal transducing histidine kinase"/>
    <property type="match status" value="1"/>
</dbReference>
<comment type="subcellular location">
    <subcellularLocation>
        <location evidence="2">Cell membrane</location>
    </subcellularLocation>
</comment>
<comment type="caution">
    <text evidence="15">The sequence shown here is derived from an EMBL/GenBank/DDBJ whole genome shotgun (WGS) entry which is preliminary data.</text>
</comment>
<dbReference type="SMART" id="SM00304">
    <property type="entry name" value="HAMP"/>
    <property type="match status" value="1"/>
</dbReference>
<dbReference type="RefSeq" id="WP_344725249.1">
    <property type="nucleotide sequence ID" value="NZ_BAAAUS010000030.1"/>
</dbReference>
<dbReference type="InterPro" id="IPR003661">
    <property type="entry name" value="HisK_dim/P_dom"/>
</dbReference>
<evidence type="ECO:0000256" key="2">
    <source>
        <dbReference type="ARBA" id="ARBA00004236"/>
    </source>
</evidence>
<dbReference type="PANTHER" id="PTHR45436">
    <property type="entry name" value="SENSOR HISTIDINE KINASE YKOH"/>
    <property type="match status" value="1"/>
</dbReference>
<dbReference type="InterPro" id="IPR036890">
    <property type="entry name" value="HATPase_C_sf"/>
</dbReference>
<dbReference type="InterPro" id="IPR005467">
    <property type="entry name" value="His_kinase_dom"/>
</dbReference>
<dbReference type="PROSITE" id="PS50885">
    <property type="entry name" value="HAMP"/>
    <property type="match status" value="1"/>
</dbReference>
<dbReference type="Pfam" id="PF00672">
    <property type="entry name" value="HAMP"/>
    <property type="match status" value="1"/>
</dbReference>
<accession>A0ABW4EVS6</accession>
<feature type="region of interest" description="Disordered" evidence="11">
    <location>
        <begin position="477"/>
        <end position="499"/>
    </location>
</feature>
<keyword evidence="7 15" id="KW-0418">Kinase</keyword>
<evidence type="ECO:0000256" key="4">
    <source>
        <dbReference type="ARBA" id="ARBA00022553"/>
    </source>
</evidence>
<feature type="domain" description="HAMP" evidence="14">
    <location>
        <begin position="185"/>
        <end position="242"/>
    </location>
</feature>
<dbReference type="Gene3D" id="1.10.287.130">
    <property type="match status" value="1"/>
</dbReference>
<evidence type="ECO:0000256" key="10">
    <source>
        <dbReference type="ARBA" id="ARBA00023136"/>
    </source>
</evidence>
<keyword evidence="16" id="KW-1185">Reference proteome</keyword>
<organism evidence="15 16">
    <name type="scientific">Pseudonocardia yunnanensis</name>
    <dbReference type="NCBI Taxonomy" id="58107"/>
    <lineage>
        <taxon>Bacteria</taxon>
        <taxon>Bacillati</taxon>
        <taxon>Actinomycetota</taxon>
        <taxon>Actinomycetes</taxon>
        <taxon>Pseudonocardiales</taxon>
        <taxon>Pseudonocardiaceae</taxon>
        <taxon>Pseudonocardia</taxon>
    </lineage>
</organism>
<dbReference type="PANTHER" id="PTHR45436:SF5">
    <property type="entry name" value="SENSOR HISTIDINE KINASE TRCS"/>
    <property type="match status" value="1"/>
</dbReference>
<dbReference type="SMART" id="SM00388">
    <property type="entry name" value="HisKA"/>
    <property type="match status" value="1"/>
</dbReference>
<evidence type="ECO:0000259" key="14">
    <source>
        <dbReference type="PROSITE" id="PS50885"/>
    </source>
</evidence>
<proteinExistence type="predicted"/>
<evidence type="ECO:0000259" key="13">
    <source>
        <dbReference type="PROSITE" id="PS50109"/>
    </source>
</evidence>
<dbReference type="SUPFAM" id="SSF55874">
    <property type="entry name" value="ATPase domain of HSP90 chaperone/DNA topoisomerase II/histidine kinase"/>
    <property type="match status" value="1"/>
</dbReference>
<evidence type="ECO:0000256" key="7">
    <source>
        <dbReference type="ARBA" id="ARBA00022777"/>
    </source>
</evidence>
<evidence type="ECO:0000256" key="8">
    <source>
        <dbReference type="ARBA" id="ARBA00022989"/>
    </source>
</evidence>
<dbReference type="InterPro" id="IPR004358">
    <property type="entry name" value="Sig_transdc_His_kin-like_C"/>
</dbReference>
<feature type="transmembrane region" description="Helical" evidence="12">
    <location>
        <begin position="161"/>
        <end position="184"/>
    </location>
</feature>
<evidence type="ECO:0000256" key="1">
    <source>
        <dbReference type="ARBA" id="ARBA00000085"/>
    </source>
</evidence>
<keyword evidence="5" id="KW-0808">Transferase</keyword>
<evidence type="ECO:0000256" key="12">
    <source>
        <dbReference type="SAM" id="Phobius"/>
    </source>
</evidence>
<evidence type="ECO:0000313" key="16">
    <source>
        <dbReference type="Proteomes" id="UP001597114"/>
    </source>
</evidence>
<name>A0ABW4EVS6_9PSEU</name>
<dbReference type="SMART" id="SM00387">
    <property type="entry name" value="HATPase_c"/>
    <property type="match status" value="1"/>
</dbReference>
<keyword evidence="8 12" id="KW-1133">Transmembrane helix</keyword>
<keyword evidence="6 12" id="KW-0812">Transmembrane</keyword>